<dbReference type="Proteomes" id="UP000076871">
    <property type="component" value="Unassembled WGS sequence"/>
</dbReference>
<dbReference type="EMBL" id="KV427613">
    <property type="protein sequence ID" value="KZT08897.1"/>
    <property type="molecule type" value="Genomic_DNA"/>
</dbReference>
<reference evidence="2 3" key="1">
    <citation type="journal article" date="2016" name="Mol. Biol. Evol.">
        <title>Comparative Genomics of Early-Diverging Mushroom-Forming Fungi Provides Insights into the Origins of Lignocellulose Decay Capabilities.</title>
        <authorList>
            <person name="Nagy L.G."/>
            <person name="Riley R."/>
            <person name="Tritt A."/>
            <person name="Adam C."/>
            <person name="Daum C."/>
            <person name="Floudas D."/>
            <person name="Sun H."/>
            <person name="Yadav J.S."/>
            <person name="Pangilinan J."/>
            <person name="Larsson K.H."/>
            <person name="Matsuura K."/>
            <person name="Barry K."/>
            <person name="Labutti K."/>
            <person name="Kuo R."/>
            <person name="Ohm R.A."/>
            <person name="Bhattacharya S.S."/>
            <person name="Shirouzu T."/>
            <person name="Yoshinaga Y."/>
            <person name="Martin F.M."/>
            <person name="Grigoriev I.V."/>
            <person name="Hibbett D.S."/>
        </authorList>
    </citation>
    <scope>NUCLEOTIDE SEQUENCE [LARGE SCALE GENOMIC DNA]</scope>
    <source>
        <strain evidence="2 3">93-53</strain>
    </source>
</reference>
<proteinExistence type="predicted"/>
<dbReference type="OrthoDB" id="3267359at2759"/>
<gene>
    <name evidence="2" type="ORF">LAESUDRAFT_757077</name>
</gene>
<evidence type="ECO:0000313" key="2">
    <source>
        <dbReference type="EMBL" id="KZT08897.1"/>
    </source>
</evidence>
<protein>
    <submittedName>
        <fullName evidence="2">Uncharacterized protein</fullName>
    </submittedName>
</protein>
<evidence type="ECO:0000256" key="1">
    <source>
        <dbReference type="SAM" id="MobiDB-lite"/>
    </source>
</evidence>
<evidence type="ECO:0000313" key="3">
    <source>
        <dbReference type="Proteomes" id="UP000076871"/>
    </source>
</evidence>
<dbReference type="GeneID" id="63829288"/>
<dbReference type="RefSeq" id="XP_040766637.1">
    <property type="nucleotide sequence ID" value="XM_040912260.1"/>
</dbReference>
<dbReference type="InParanoid" id="A0A165FFL0"/>
<sequence length="309" mass="35666">MSPAQVANLLHRLPSKKRKSPATLQARRPWRTRTKCKLILKTAAERAHLQNARLERKEALNQALSEAREMILEQARVMRKCFGSHKIDYYFRLIMQRPHKSVYKRQVNPWNAWQRGEVKRHNDTLPPGEPQRKTDYWAPILKEEWALLAKEECAMAAAPYIEELQAECEMKKCSVHDMEQAAFNDAHGSLASIQHELMALSERTGMQMILFTVCSTPESYGSLHVFYTDDRLSDFIEFTTKNWVADFSARMDGYVLSGVDGAVTNYNQETTRMKSRLAALIKQKLKEGSPRPVGRLTYINFETNITIPY</sequence>
<dbReference type="AlphaFoldDB" id="A0A165FFL0"/>
<name>A0A165FFL0_9APHY</name>
<dbReference type="STRING" id="1314785.A0A165FFL0"/>
<keyword evidence="3" id="KW-1185">Reference proteome</keyword>
<feature type="region of interest" description="Disordered" evidence="1">
    <location>
        <begin position="1"/>
        <end position="28"/>
    </location>
</feature>
<accession>A0A165FFL0</accession>
<organism evidence="2 3">
    <name type="scientific">Laetiporus sulphureus 93-53</name>
    <dbReference type="NCBI Taxonomy" id="1314785"/>
    <lineage>
        <taxon>Eukaryota</taxon>
        <taxon>Fungi</taxon>
        <taxon>Dikarya</taxon>
        <taxon>Basidiomycota</taxon>
        <taxon>Agaricomycotina</taxon>
        <taxon>Agaricomycetes</taxon>
        <taxon>Polyporales</taxon>
        <taxon>Laetiporus</taxon>
    </lineage>
</organism>